<keyword evidence="5" id="KW-0272">Extracellular matrix</keyword>
<dbReference type="InterPro" id="IPR005817">
    <property type="entry name" value="Wnt"/>
</dbReference>
<feature type="chain" id="PRO_5003182529" description="Protein Wnt" evidence="11">
    <location>
        <begin position="24"/>
        <end position="364"/>
    </location>
</feature>
<protein>
    <recommendedName>
        <fullName evidence="10">Protein Wnt</fullName>
    </recommendedName>
</protein>
<dbReference type="InterPro" id="IPR043158">
    <property type="entry name" value="Wnt_C"/>
</dbReference>
<dbReference type="EMBL" id="HM448815">
    <property type="protein sequence ID" value="ADO34157.1"/>
    <property type="molecule type" value="mRNA"/>
</dbReference>
<evidence type="ECO:0000256" key="4">
    <source>
        <dbReference type="ARBA" id="ARBA00022525"/>
    </source>
</evidence>
<feature type="signal peptide" evidence="11">
    <location>
        <begin position="1"/>
        <end position="23"/>
    </location>
</feature>
<evidence type="ECO:0000256" key="8">
    <source>
        <dbReference type="ARBA" id="ARBA00023180"/>
    </source>
</evidence>
<dbReference type="GO" id="GO:0005615">
    <property type="term" value="C:extracellular space"/>
    <property type="evidence" value="ECO:0007669"/>
    <property type="project" value="TreeGrafter"/>
</dbReference>
<evidence type="ECO:0000256" key="1">
    <source>
        <dbReference type="ARBA" id="ARBA00004498"/>
    </source>
</evidence>
<dbReference type="OMA" id="WNCTIME"/>
<dbReference type="CDD" id="cd13113">
    <property type="entry name" value="Wnt"/>
    <property type="match status" value="1"/>
</dbReference>
<evidence type="ECO:0000256" key="9">
    <source>
        <dbReference type="ARBA" id="ARBA00023288"/>
    </source>
</evidence>
<evidence type="ECO:0000256" key="5">
    <source>
        <dbReference type="ARBA" id="ARBA00022530"/>
    </source>
</evidence>
<organism evidence="12">
    <name type="scientific">Mnemiopsis leidyi</name>
    <name type="common">Sea walnut</name>
    <name type="synonym">Warty comb jellyfish</name>
    <dbReference type="NCBI Taxonomy" id="27923"/>
    <lineage>
        <taxon>Eukaryota</taxon>
        <taxon>Metazoa</taxon>
        <taxon>Ctenophora</taxon>
        <taxon>Tentaculata</taxon>
        <taxon>Lobata</taxon>
        <taxon>Bolinopsidae</taxon>
        <taxon>Mnemiopsis</taxon>
    </lineage>
</organism>
<dbReference type="GO" id="GO:0030182">
    <property type="term" value="P:neuron differentiation"/>
    <property type="evidence" value="ECO:0007669"/>
    <property type="project" value="TreeGrafter"/>
</dbReference>
<evidence type="ECO:0000256" key="7">
    <source>
        <dbReference type="ARBA" id="ARBA00023157"/>
    </source>
</evidence>
<comment type="subcellular location">
    <subcellularLocation>
        <location evidence="1 10">Secreted</location>
        <location evidence="1 10">Extracellular space</location>
        <location evidence="1 10">Extracellular matrix</location>
    </subcellularLocation>
</comment>
<dbReference type="PROSITE" id="PS00246">
    <property type="entry name" value="WNT1"/>
    <property type="match status" value="1"/>
</dbReference>
<comment type="function">
    <text evidence="10">Ligand for members of the frizzled family of seven transmembrane receptors.</text>
</comment>
<sequence length="364" mass="41459">MEFQSRPCLLSLVLLVLVQPASVHRAVSNTSFTNSSAFSCDKLPGLSARHKSLCRRYPNLMRYVQDGIRRAQEECQTQFRHSRWNCTSIDNRPFLKLLERGFRESAFSYAIVSAGITYMLTNACGEGEFPECFCQGQDFFNTNFTSNTTSFHYTNGSSWHMAGCDDNVEVASNIVLESQRTYSRRRRNIDTRALVVQHNNKVGIQALQDTVTLDCRCHGMSGTCATKTCMRKMPPFSVVGDYLEYKFHGARRVIHKKSGYGLLVASPGRKEPREPRRDELLYYEKSPNFCSADPELNWAGTAGRRCVIAADPRQRDHCDVLCCKRGFYTLFEVRTVDCNCKMESFCCNLTCDRCNTTVPIHYCN</sequence>
<name>E3UKC5_MNELE</name>
<evidence type="ECO:0000256" key="3">
    <source>
        <dbReference type="ARBA" id="ARBA00022473"/>
    </source>
</evidence>
<dbReference type="Pfam" id="PF00110">
    <property type="entry name" value="wnt"/>
    <property type="match status" value="1"/>
</dbReference>
<evidence type="ECO:0000256" key="2">
    <source>
        <dbReference type="ARBA" id="ARBA00005683"/>
    </source>
</evidence>
<keyword evidence="6 10" id="KW-0879">Wnt signaling pathway</keyword>
<proteinExistence type="evidence at transcript level"/>
<dbReference type="InterPro" id="IPR018161">
    <property type="entry name" value="Wnt_CS"/>
</dbReference>
<dbReference type="PRINTS" id="PR01349">
    <property type="entry name" value="WNTPROTEIN"/>
</dbReference>
<keyword evidence="3 10" id="KW-0217">Developmental protein</keyword>
<dbReference type="PANTHER" id="PTHR12027:SF101">
    <property type="entry name" value="PROTEIN WNT-4"/>
    <property type="match status" value="1"/>
</dbReference>
<dbReference type="Gene3D" id="3.30.2460.20">
    <property type="match status" value="1"/>
</dbReference>
<dbReference type="HOGENOM" id="CLU_033039_1_4_1"/>
<dbReference type="GO" id="GO:0060070">
    <property type="term" value="P:canonical Wnt signaling pathway"/>
    <property type="evidence" value="ECO:0007669"/>
    <property type="project" value="TreeGrafter"/>
</dbReference>
<evidence type="ECO:0000256" key="6">
    <source>
        <dbReference type="ARBA" id="ARBA00022687"/>
    </source>
</evidence>
<dbReference type="GO" id="GO:0005109">
    <property type="term" value="F:frizzled binding"/>
    <property type="evidence" value="ECO:0007669"/>
    <property type="project" value="TreeGrafter"/>
</dbReference>
<dbReference type="PANTHER" id="PTHR12027">
    <property type="entry name" value="WNT RELATED"/>
    <property type="match status" value="1"/>
</dbReference>
<keyword evidence="7" id="KW-1015">Disulfide bond</keyword>
<dbReference type="GO" id="GO:0005125">
    <property type="term" value="F:cytokine activity"/>
    <property type="evidence" value="ECO:0007669"/>
    <property type="project" value="TreeGrafter"/>
</dbReference>
<keyword evidence="9" id="KW-0449">Lipoprotein</keyword>
<dbReference type="GO" id="GO:0045165">
    <property type="term" value="P:cell fate commitment"/>
    <property type="evidence" value="ECO:0007669"/>
    <property type="project" value="TreeGrafter"/>
</dbReference>
<keyword evidence="11" id="KW-0732">Signal</keyword>
<keyword evidence="4" id="KW-0964">Secreted</keyword>
<evidence type="ECO:0000313" key="12">
    <source>
        <dbReference type="EMBL" id="ADO34157.1"/>
    </source>
</evidence>
<evidence type="ECO:0000256" key="10">
    <source>
        <dbReference type="RuleBase" id="RU003500"/>
    </source>
</evidence>
<comment type="similarity">
    <text evidence="2 10">Belongs to the Wnt family.</text>
</comment>
<evidence type="ECO:0000256" key="11">
    <source>
        <dbReference type="SAM" id="SignalP"/>
    </source>
</evidence>
<keyword evidence="8" id="KW-0325">Glycoprotein</keyword>
<dbReference type="AlphaFoldDB" id="E3UKC5"/>
<reference evidence="12" key="1">
    <citation type="submission" date="2010-06" db="EMBL/GenBank/DDBJ databases">
        <title>Genomic insights into Wnt signalling in an early diverging metazoan, the ctenophore Mnemiopsis leidyi.</title>
        <authorList>
            <person name="Pang K."/>
            <person name="Ryan J.F."/>
            <person name="Mullikin J.C."/>
            <person name="Baxevanis A.D."/>
            <person name="Martindale M.Q."/>
        </authorList>
    </citation>
    <scope>NUCLEOTIDE SEQUENCE</scope>
</reference>
<accession>E3UKC5</accession>
<dbReference type="SMART" id="SM00097">
    <property type="entry name" value="WNT1"/>
    <property type="match status" value="1"/>
</dbReference>